<dbReference type="InterPro" id="IPR020471">
    <property type="entry name" value="AKR"/>
</dbReference>
<dbReference type="Gene3D" id="3.20.20.100">
    <property type="entry name" value="NADP-dependent oxidoreductase domain"/>
    <property type="match status" value="1"/>
</dbReference>
<keyword evidence="1" id="KW-0521">NADP</keyword>
<dbReference type="PANTHER" id="PTHR43364">
    <property type="entry name" value="NADH-SPECIFIC METHYLGLYOXAL REDUCTASE-RELATED"/>
    <property type="match status" value="1"/>
</dbReference>
<dbReference type="SUPFAM" id="SSF51430">
    <property type="entry name" value="NAD(P)-linked oxidoreductase"/>
    <property type="match status" value="1"/>
</dbReference>
<dbReference type="InterPro" id="IPR036812">
    <property type="entry name" value="NAD(P)_OxRdtase_dom_sf"/>
</dbReference>
<dbReference type="InterPro" id="IPR050523">
    <property type="entry name" value="AKR_Detox_Biosynth"/>
</dbReference>
<evidence type="ECO:0000256" key="3">
    <source>
        <dbReference type="ARBA" id="ARBA00038157"/>
    </source>
</evidence>
<evidence type="ECO:0000259" key="4">
    <source>
        <dbReference type="Pfam" id="PF00248"/>
    </source>
</evidence>
<dbReference type="GO" id="GO:0016491">
    <property type="term" value="F:oxidoreductase activity"/>
    <property type="evidence" value="ECO:0007669"/>
    <property type="project" value="UniProtKB-KW"/>
</dbReference>
<keyword evidence="2" id="KW-0560">Oxidoreductase</keyword>
<evidence type="ECO:0000313" key="5">
    <source>
        <dbReference type="EMBL" id="SDI59555.1"/>
    </source>
</evidence>
<dbReference type="PRINTS" id="PR00069">
    <property type="entry name" value="ALDKETRDTASE"/>
</dbReference>
<dbReference type="AlphaFoldDB" id="A0A1G8LV81"/>
<dbReference type="Proteomes" id="UP000183255">
    <property type="component" value="Unassembled WGS sequence"/>
</dbReference>
<evidence type="ECO:0000256" key="1">
    <source>
        <dbReference type="ARBA" id="ARBA00022857"/>
    </source>
</evidence>
<dbReference type="Pfam" id="PF00248">
    <property type="entry name" value="Aldo_ket_red"/>
    <property type="match status" value="1"/>
</dbReference>
<proteinExistence type="inferred from homology"/>
<feature type="domain" description="NADP-dependent oxidoreductase" evidence="4">
    <location>
        <begin position="14"/>
        <end position="290"/>
    </location>
</feature>
<dbReference type="RefSeq" id="WP_031575128.1">
    <property type="nucleotide sequence ID" value="NZ_DAMANS010000010.1"/>
</dbReference>
<dbReference type="GO" id="GO:0005829">
    <property type="term" value="C:cytosol"/>
    <property type="evidence" value="ECO:0007669"/>
    <property type="project" value="TreeGrafter"/>
</dbReference>
<protein>
    <submittedName>
        <fullName evidence="5">Predicted oxidoreductase</fullName>
    </submittedName>
</protein>
<gene>
    <name evidence="5" type="ORF">SAMN05421804_103194</name>
</gene>
<sequence length="300" mass="33960">MDSVRISDTMNMDRIIHGHWRLMDWKMTPEELLSFTKEVLELGVSTIDTADIYGGFSCEEAFGDALKLDRSLREKLTLVTKCGIVFPCENRPQYKSHHYDQSRKHIIQSAERSLKNMGTDHLDLLLIHRPSPFMDPAEVAEAFRELYESGKVRNFGVSNFKPSQFELLSSYVPFPLVTNQVEISPLHLQVFEDGTMDSLMTRGLYPMAWSPLAGGDLFTGDSERIRNVKNTLLSIGEKYGEERLDTLAYAFLLSHPAKILPIVGSGKLDRIKNAVDALKIKFTAEDWLSVYKASIGKNLP</sequence>
<dbReference type="EMBL" id="FNDZ01000003">
    <property type="protein sequence ID" value="SDI59555.1"/>
    <property type="molecule type" value="Genomic_DNA"/>
</dbReference>
<dbReference type="PANTHER" id="PTHR43364:SF1">
    <property type="entry name" value="OXIDOREDUCTASE YDHF"/>
    <property type="match status" value="1"/>
</dbReference>
<name>A0A1G8LV81_9CLOT</name>
<dbReference type="CDD" id="cd19092">
    <property type="entry name" value="AKR_BsYcsN_EcYdhF-like"/>
    <property type="match status" value="1"/>
</dbReference>
<reference evidence="5 6" key="1">
    <citation type="submission" date="2016-10" db="EMBL/GenBank/DDBJ databases">
        <authorList>
            <person name="de Groot N.N."/>
        </authorList>
    </citation>
    <scope>NUCLEOTIDE SEQUENCE [LARGE SCALE GENOMIC DNA]</scope>
    <source>
        <strain evidence="5 6">CGMCC 1.5058</strain>
    </source>
</reference>
<accession>A0A1G8LV81</accession>
<evidence type="ECO:0000256" key="2">
    <source>
        <dbReference type="ARBA" id="ARBA00023002"/>
    </source>
</evidence>
<evidence type="ECO:0000313" key="6">
    <source>
        <dbReference type="Proteomes" id="UP000183255"/>
    </source>
</evidence>
<organism evidence="5 6">
    <name type="scientific">Proteiniclasticum ruminis</name>
    <dbReference type="NCBI Taxonomy" id="398199"/>
    <lineage>
        <taxon>Bacteria</taxon>
        <taxon>Bacillati</taxon>
        <taxon>Bacillota</taxon>
        <taxon>Clostridia</taxon>
        <taxon>Eubacteriales</taxon>
        <taxon>Clostridiaceae</taxon>
        <taxon>Proteiniclasticum</taxon>
    </lineage>
</organism>
<comment type="similarity">
    <text evidence="3">Belongs to the aldo/keto reductase family. Aldo/keto reductase 2 subfamily.</text>
</comment>
<dbReference type="FunFam" id="3.20.20.100:FF:000008">
    <property type="entry name" value="Aldo/keto reductase family oxidoreductase"/>
    <property type="match status" value="1"/>
</dbReference>
<dbReference type="InterPro" id="IPR023210">
    <property type="entry name" value="NADP_OxRdtase_dom"/>
</dbReference>